<evidence type="ECO:0000313" key="4">
    <source>
        <dbReference type="Proteomes" id="UP001372338"/>
    </source>
</evidence>
<keyword evidence="2" id="KW-0732">Signal</keyword>
<organism evidence="3 4">
    <name type="scientific">Crotalaria pallida</name>
    <name type="common">Smooth rattlebox</name>
    <name type="synonym">Crotalaria striata</name>
    <dbReference type="NCBI Taxonomy" id="3830"/>
    <lineage>
        <taxon>Eukaryota</taxon>
        <taxon>Viridiplantae</taxon>
        <taxon>Streptophyta</taxon>
        <taxon>Embryophyta</taxon>
        <taxon>Tracheophyta</taxon>
        <taxon>Spermatophyta</taxon>
        <taxon>Magnoliopsida</taxon>
        <taxon>eudicotyledons</taxon>
        <taxon>Gunneridae</taxon>
        <taxon>Pentapetalae</taxon>
        <taxon>rosids</taxon>
        <taxon>fabids</taxon>
        <taxon>Fabales</taxon>
        <taxon>Fabaceae</taxon>
        <taxon>Papilionoideae</taxon>
        <taxon>50 kb inversion clade</taxon>
        <taxon>genistoids sensu lato</taxon>
        <taxon>core genistoids</taxon>
        <taxon>Crotalarieae</taxon>
        <taxon>Crotalaria</taxon>
    </lineage>
</organism>
<keyword evidence="1" id="KW-0812">Transmembrane</keyword>
<evidence type="ECO:0000313" key="3">
    <source>
        <dbReference type="EMBL" id="KAK7243562.1"/>
    </source>
</evidence>
<evidence type="ECO:0000256" key="1">
    <source>
        <dbReference type="SAM" id="Phobius"/>
    </source>
</evidence>
<name>A0AAN9E5E3_CROPI</name>
<protein>
    <submittedName>
        <fullName evidence="3">Uncharacterized protein</fullName>
    </submittedName>
</protein>
<keyword evidence="1" id="KW-1133">Transmembrane helix</keyword>
<gene>
    <name evidence="3" type="ORF">RIF29_38364</name>
</gene>
<evidence type="ECO:0000256" key="2">
    <source>
        <dbReference type="SAM" id="SignalP"/>
    </source>
</evidence>
<proteinExistence type="predicted"/>
<keyword evidence="1" id="KW-0472">Membrane</keyword>
<feature type="signal peptide" evidence="2">
    <location>
        <begin position="1"/>
        <end position="36"/>
    </location>
</feature>
<accession>A0AAN9E5E3</accession>
<reference evidence="3 4" key="1">
    <citation type="submission" date="2024-01" db="EMBL/GenBank/DDBJ databases">
        <title>The genomes of 5 underutilized Papilionoideae crops provide insights into root nodulation and disease resistanc.</title>
        <authorList>
            <person name="Yuan L."/>
        </authorList>
    </citation>
    <scope>NUCLEOTIDE SEQUENCE [LARGE SCALE GENOMIC DNA]</scope>
    <source>
        <strain evidence="3">ZHUSHIDOU_FW_LH</strain>
        <tissue evidence="3">Leaf</tissue>
    </source>
</reference>
<dbReference type="AlphaFoldDB" id="A0AAN9E5E3"/>
<feature type="transmembrane region" description="Helical" evidence="1">
    <location>
        <begin position="67"/>
        <end position="89"/>
    </location>
</feature>
<dbReference type="EMBL" id="JAYWIO010000008">
    <property type="protein sequence ID" value="KAK7243562.1"/>
    <property type="molecule type" value="Genomic_DNA"/>
</dbReference>
<sequence length="142" mass="14264">MLQPPWHQLQPLIWICHPVNELPLFLLLAGVAECDASVVLTGANWVDLVGKTLALASAEDLGLGGDLVLAGAENLGLAGAGVLACVVVAGAGMLASVVVAGAGVLAGVVVAAILLVHDRVADAGVEVAGARVVVVEFSPFDW</sequence>
<feature type="transmembrane region" description="Helical" evidence="1">
    <location>
        <begin position="95"/>
        <end position="116"/>
    </location>
</feature>
<keyword evidence="4" id="KW-1185">Reference proteome</keyword>
<feature type="chain" id="PRO_5042910268" evidence="2">
    <location>
        <begin position="37"/>
        <end position="142"/>
    </location>
</feature>
<dbReference type="Proteomes" id="UP001372338">
    <property type="component" value="Unassembled WGS sequence"/>
</dbReference>
<comment type="caution">
    <text evidence="3">The sequence shown here is derived from an EMBL/GenBank/DDBJ whole genome shotgun (WGS) entry which is preliminary data.</text>
</comment>